<feature type="compositionally biased region" description="Low complexity" evidence="1">
    <location>
        <begin position="678"/>
        <end position="687"/>
    </location>
</feature>
<feature type="region of interest" description="Disordered" evidence="1">
    <location>
        <begin position="242"/>
        <end position="376"/>
    </location>
</feature>
<feature type="compositionally biased region" description="Basic and acidic residues" evidence="1">
    <location>
        <begin position="245"/>
        <end position="261"/>
    </location>
</feature>
<dbReference type="PANTHER" id="PTHR14917">
    <property type="entry name" value="SPERMATOGENESIS-ASSOCIATED PROTEIN 7"/>
    <property type="match status" value="1"/>
</dbReference>
<feature type="compositionally biased region" description="Low complexity" evidence="1">
    <location>
        <begin position="164"/>
        <end position="185"/>
    </location>
</feature>
<feature type="region of interest" description="Disordered" evidence="1">
    <location>
        <begin position="514"/>
        <end position="549"/>
    </location>
</feature>
<dbReference type="Pfam" id="PF15244">
    <property type="entry name" value="HSD3"/>
    <property type="match status" value="2"/>
</dbReference>
<evidence type="ECO:0008006" key="3">
    <source>
        <dbReference type="Google" id="ProtNLM"/>
    </source>
</evidence>
<feature type="region of interest" description="Disordered" evidence="1">
    <location>
        <begin position="568"/>
        <end position="609"/>
    </location>
</feature>
<feature type="compositionally biased region" description="Polar residues" evidence="1">
    <location>
        <begin position="348"/>
        <end position="376"/>
    </location>
</feature>
<organism evidence="2">
    <name type="scientific">Octopus bimaculoides</name>
    <name type="common">California two-spotted octopus</name>
    <dbReference type="NCBI Taxonomy" id="37653"/>
    <lineage>
        <taxon>Eukaryota</taxon>
        <taxon>Metazoa</taxon>
        <taxon>Spiralia</taxon>
        <taxon>Lophotrochozoa</taxon>
        <taxon>Mollusca</taxon>
        <taxon>Cephalopoda</taxon>
        <taxon>Coleoidea</taxon>
        <taxon>Octopodiformes</taxon>
        <taxon>Octopoda</taxon>
        <taxon>Incirrata</taxon>
        <taxon>Octopodidae</taxon>
        <taxon>Octopus</taxon>
    </lineage>
</organism>
<evidence type="ECO:0000313" key="2">
    <source>
        <dbReference type="EMBL" id="KOF94074.1"/>
    </source>
</evidence>
<dbReference type="InterPro" id="IPR029357">
    <property type="entry name" value="SPATA7"/>
</dbReference>
<dbReference type="GO" id="GO:0000226">
    <property type="term" value="P:microtubule cytoskeleton organization"/>
    <property type="evidence" value="ECO:0007669"/>
    <property type="project" value="TreeGrafter"/>
</dbReference>
<dbReference type="OrthoDB" id="6263678at2759"/>
<dbReference type="AlphaFoldDB" id="A0A0L8HY11"/>
<dbReference type="GO" id="GO:0036064">
    <property type="term" value="C:ciliary basal body"/>
    <property type="evidence" value="ECO:0007669"/>
    <property type="project" value="TreeGrafter"/>
</dbReference>
<reference evidence="2" key="1">
    <citation type="submission" date="2015-07" db="EMBL/GenBank/DDBJ databases">
        <title>MeaNS - Measles Nucleotide Surveillance Program.</title>
        <authorList>
            <person name="Tran T."/>
            <person name="Druce J."/>
        </authorList>
    </citation>
    <scope>NUCLEOTIDE SEQUENCE</scope>
    <source>
        <strain evidence="2">UCB-OBI-ISO-001</strain>
        <tissue evidence="2">Gonad</tissue>
    </source>
</reference>
<dbReference type="GO" id="GO:0005930">
    <property type="term" value="C:axoneme"/>
    <property type="evidence" value="ECO:0007669"/>
    <property type="project" value="TreeGrafter"/>
</dbReference>
<protein>
    <recommendedName>
        <fullName evidence="3">Spermatogenesis-associated protein 7</fullName>
    </recommendedName>
</protein>
<feature type="compositionally biased region" description="Acidic residues" evidence="1">
    <location>
        <begin position="736"/>
        <end position="757"/>
    </location>
</feature>
<feature type="region of interest" description="Disordered" evidence="1">
    <location>
        <begin position="160"/>
        <end position="199"/>
    </location>
</feature>
<dbReference type="PANTHER" id="PTHR14917:SF4">
    <property type="entry name" value="SPERMATOGENESIS-ASSOCIATED 7"/>
    <property type="match status" value="1"/>
</dbReference>
<feature type="region of interest" description="Disordered" evidence="1">
    <location>
        <begin position="664"/>
        <end position="757"/>
    </location>
</feature>
<feature type="compositionally biased region" description="Basic and acidic residues" evidence="1">
    <location>
        <begin position="303"/>
        <end position="313"/>
    </location>
</feature>
<accession>A0A0L8HY11</accession>
<feature type="compositionally biased region" description="Polar residues" evidence="1">
    <location>
        <begin position="72"/>
        <end position="90"/>
    </location>
</feature>
<feature type="compositionally biased region" description="Basic residues" evidence="1">
    <location>
        <begin position="62"/>
        <end position="71"/>
    </location>
</feature>
<dbReference type="KEGG" id="obi:106867911"/>
<evidence type="ECO:0000256" key="1">
    <source>
        <dbReference type="SAM" id="MobiDB-lite"/>
    </source>
</evidence>
<sequence>MTGTKRSTLLQSSLLSPTSSKLTSQYIVKNNLAHHYRILQNVSSCIDNSTPQSLLKSQKIRDRNKHKKRPASHSSGCSLTRSRPASQTQQEMYYGNTYNLQEDWKEAFKDVADDDELYQIVRATLGRKPDHSFMTDYYSDDGSKDGYYGFNQSSRLSSYDDRYSASSNFPPSRQSQAFSSSSRSMKNSKKSSHLLMKDKPGDVLQSRTHVFTQPEKAFIPRILKTSKKSLLSECKYYNPPKFRKSKAESESQKDKKEKLSDQSETSNYPDPESLTESTSYISSRSSKSHSTLVEEPVPQLDLLPDKEGRSDKTKVKKHTRNNTKENIILENENSDLKNTTLSRHKSKLNSTDNAFKTQNSSKAPSDLYQSNATSSHLQSPKALNEINKSSECEYINFMKHVTEDILLKGLFTNRAIQQVFEFHIMKHRGKLDEEKMRRMLMNFLQDIGIKPERDATFNGNTSTSNELNNFPSYSGLNLSENLSKSISLINKSEECHQKNLEKLMASMSDFNVSETEEENLVKENPQPEVSLARKQRHQSSHSKQRNDISIVIANHTDEDTEVNKFTCDEKQISDPNGDKINFTKDCDNKQNNKPVPRPRRKNSSPNVLQESAHVKVMTSIVKTLDPDIFCEKAAGDSIVSKDSFQEDTAPVDISLKPANYVSEMKTSEPVKTTNHLTMSNNSSNMMNLASDKSDRKSQLEPNSVCSESSPNHEPTANPSQINQSPDSPVNNQSDNQVDEQNDYDEDNFDSVDSDSDF</sequence>
<feature type="compositionally biased region" description="Basic and acidic residues" evidence="1">
    <location>
        <begin position="581"/>
        <end position="590"/>
    </location>
</feature>
<feature type="region of interest" description="Disordered" evidence="1">
    <location>
        <begin position="53"/>
        <end position="90"/>
    </location>
</feature>
<dbReference type="STRING" id="37653.A0A0L8HY11"/>
<feature type="compositionally biased region" description="Low complexity" evidence="1">
    <location>
        <begin position="274"/>
        <end position="291"/>
    </location>
</feature>
<feature type="compositionally biased region" description="Basic residues" evidence="1">
    <location>
        <begin position="533"/>
        <end position="543"/>
    </location>
</feature>
<name>A0A0L8HY11_OCTBM</name>
<feature type="compositionally biased region" description="Polar residues" evidence="1">
    <location>
        <begin position="699"/>
        <end position="735"/>
    </location>
</feature>
<proteinExistence type="predicted"/>
<gene>
    <name evidence="2" type="ORF">OCBIM_22002794mg</name>
</gene>
<dbReference type="EMBL" id="KQ417037">
    <property type="protein sequence ID" value="KOF94074.1"/>
    <property type="molecule type" value="Genomic_DNA"/>
</dbReference>